<keyword evidence="4" id="KW-0804">Transcription</keyword>
<dbReference type="InterPro" id="IPR036388">
    <property type="entry name" value="WH-like_DNA-bd_sf"/>
</dbReference>
<dbReference type="GO" id="GO:0043565">
    <property type="term" value="F:sequence-specific DNA binding"/>
    <property type="evidence" value="ECO:0007669"/>
    <property type="project" value="TreeGrafter"/>
</dbReference>
<proteinExistence type="inferred from homology"/>
<protein>
    <submittedName>
        <fullName evidence="6">LysR-family transcriptional regulator</fullName>
    </submittedName>
</protein>
<dbReference type="PROSITE" id="PS50931">
    <property type="entry name" value="HTH_LYSR"/>
    <property type="match status" value="1"/>
</dbReference>
<dbReference type="OrthoDB" id="8849678at2"/>
<evidence type="ECO:0000259" key="5">
    <source>
        <dbReference type="PROSITE" id="PS50931"/>
    </source>
</evidence>
<dbReference type="SUPFAM" id="SSF53850">
    <property type="entry name" value="Periplasmic binding protein-like II"/>
    <property type="match status" value="1"/>
</dbReference>
<evidence type="ECO:0000256" key="3">
    <source>
        <dbReference type="ARBA" id="ARBA00023125"/>
    </source>
</evidence>
<reference evidence="7" key="1">
    <citation type="submission" date="2017-01" db="EMBL/GenBank/DDBJ databases">
        <title>Genome Analysis of Deinococcus marmoris KOPRI26562.</title>
        <authorList>
            <person name="Kim J.H."/>
            <person name="Oh H.-M."/>
        </authorList>
    </citation>
    <scope>NUCLEOTIDE SEQUENCE [LARGE SCALE GENOMIC DNA]</scope>
    <source>
        <strain evidence="7">PAMC 26633</strain>
    </source>
</reference>
<dbReference type="eggNOG" id="COG0583">
    <property type="taxonomic scope" value="Bacteria"/>
</dbReference>
<sequence length="303" mass="32679">MNLKQIEAFEAVASLGTTTAAAQRLEISQSVVSRLLAQLEEDLGLRLFVREQGRLTLTREGAALVDEVKILLDGSHCLRRHAQQLRLGGMQRKLVRAMVPNTFAQHVMPQIMEMFCKAHEDAVLEVLSGTYGQGARALLSREVDLAFVQMPEGLPGLRVHRVFPSQSACVVPIDHPLAALDKISALDLELVPLILLGRQSLHRREVDMAFRRAHITPRVLAEVHSVGVACAMVARGMGVTIVTQVLAACCPSEGFAIKPFEPALPFEIGLATLQETPGSSMTVALLDCIGDTLAGLNAQSAAG</sequence>
<dbReference type="InterPro" id="IPR005119">
    <property type="entry name" value="LysR_subst-bd"/>
</dbReference>
<dbReference type="Proteomes" id="UP000214720">
    <property type="component" value="Unassembled WGS sequence"/>
</dbReference>
<evidence type="ECO:0000256" key="1">
    <source>
        <dbReference type="ARBA" id="ARBA00009437"/>
    </source>
</evidence>
<keyword evidence="2" id="KW-0805">Transcription regulation</keyword>
<evidence type="ECO:0000256" key="4">
    <source>
        <dbReference type="ARBA" id="ARBA00023163"/>
    </source>
</evidence>
<dbReference type="RefSeq" id="WP_089163942.1">
    <property type="nucleotide sequence ID" value="NZ_MTHB01000209.1"/>
</dbReference>
<dbReference type="GO" id="GO:0010628">
    <property type="term" value="P:positive regulation of gene expression"/>
    <property type="evidence" value="ECO:0007669"/>
    <property type="project" value="TreeGrafter"/>
</dbReference>
<dbReference type="AlphaFoldDB" id="A0A226WVC2"/>
<dbReference type="EMBL" id="MTHB01000209">
    <property type="protein sequence ID" value="OXC74548.1"/>
    <property type="molecule type" value="Genomic_DNA"/>
</dbReference>
<evidence type="ECO:0000313" key="7">
    <source>
        <dbReference type="Proteomes" id="UP000214720"/>
    </source>
</evidence>
<name>A0A226WVC2_CABSO</name>
<dbReference type="Pfam" id="PF00126">
    <property type="entry name" value="HTH_1"/>
    <property type="match status" value="1"/>
</dbReference>
<organism evidence="6 7">
    <name type="scientific">Caballeronia sordidicola</name>
    <name type="common">Burkholderia sordidicola</name>
    <dbReference type="NCBI Taxonomy" id="196367"/>
    <lineage>
        <taxon>Bacteria</taxon>
        <taxon>Pseudomonadati</taxon>
        <taxon>Pseudomonadota</taxon>
        <taxon>Betaproteobacteria</taxon>
        <taxon>Burkholderiales</taxon>
        <taxon>Burkholderiaceae</taxon>
        <taxon>Caballeronia</taxon>
    </lineage>
</organism>
<evidence type="ECO:0000256" key="2">
    <source>
        <dbReference type="ARBA" id="ARBA00023015"/>
    </source>
</evidence>
<accession>A0A226WVC2</accession>
<dbReference type="Pfam" id="PF03466">
    <property type="entry name" value="LysR_substrate"/>
    <property type="match status" value="1"/>
</dbReference>
<keyword evidence="3" id="KW-0238">DNA-binding</keyword>
<comment type="caution">
    <text evidence="6">The sequence shown here is derived from an EMBL/GenBank/DDBJ whole genome shotgun (WGS) entry which is preliminary data.</text>
</comment>
<feature type="domain" description="HTH lysR-type" evidence="5">
    <location>
        <begin position="1"/>
        <end position="58"/>
    </location>
</feature>
<dbReference type="GO" id="GO:0003700">
    <property type="term" value="F:DNA-binding transcription factor activity"/>
    <property type="evidence" value="ECO:0007669"/>
    <property type="project" value="InterPro"/>
</dbReference>
<dbReference type="PRINTS" id="PR00039">
    <property type="entry name" value="HTHLYSR"/>
</dbReference>
<comment type="similarity">
    <text evidence="1">Belongs to the LysR transcriptional regulatory family.</text>
</comment>
<dbReference type="Gene3D" id="3.40.190.290">
    <property type="match status" value="1"/>
</dbReference>
<dbReference type="InterPro" id="IPR000847">
    <property type="entry name" value="LysR_HTH_N"/>
</dbReference>
<dbReference type="PANTHER" id="PTHR30427">
    <property type="entry name" value="TRANSCRIPTIONAL ACTIVATOR PROTEIN LYSR"/>
    <property type="match status" value="1"/>
</dbReference>
<dbReference type="Gene3D" id="1.10.10.10">
    <property type="entry name" value="Winged helix-like DNA-binding domain superfamily/Winged helix DNA-binding domain"/>
    <property type="match status" value="1"/>
</dbReference>
<dbReference type="InterPro" id="IPR036390">
    <property type="entry name" value="WH_DNA-bd_sf"/>
</dbReference>
<dbReference type="PANTHER" id="PTHR30427:SF1">
    <property type="entry name" value="TRANSCRIPTIONAL ACTIVATOR PROTEIN LYSR"/>
    <property type="match status" value="1"/>
</dbReference>
<evidence type="ECO:0000313" key="6">
    <source>
        <dbReference type="EMBL" id="OXC74548.1"/>
    </source>
</evidence>
<gene>
    <name evidence="6" type="ORF">BSU04_31475</name>
</gene>
<dbReference type="SUPFAM" id="SSF46785">
    <property type="entry name" value="Winged helix' DNA-binding domain"/>
    <property type="match status" value="1"/>
</dbReference>